<dbReference type="AlphaFoldDB" id="A0A150LWS1"/>
<comment type="caution">
    <text evidence="1">The sequence shown here is derived from an EMBL/GenBank/DDBJ whole genome shotgun (WGS) entry which is preliminary data.</text>
</comment>
<dbReference type="EMBL" id="LQYS01000032">
    <property type="protein sequence ID" value="KYD16392.1"/>
    <property type="molecule type" value="Genomic_DNA"/>
</dbReference>
<sequence length="44" mass="5528">MVFFTGKRSRLLRWRYTFRVNEGDEEWERLLVAAYVLFNYTYCQ</sequence>
<reference evidence="1 2" key="1">
    <citation type="submission" date="2016-01" db="EMBL/GenBank/DDBJ databases">
        <title>Draft Genome Sequences of Seven Thermophilic Sporeformers Isolated from Foods.</title>
        <authorList>
            <person name="Berendsen E.M."/>
            <person name="Wells-Bennik M.H."/>
            <person name="Krawcyk A.O."/>
            <person name="De Jong A."/>
            <person name="Holsappel S."/>
            <person name="Eijlander R.T."/>
            <person name="Kuipers O.P."/>
        </authorList>
    </citation>
    <scope>NUCLEOTIDE SEQUENCE [LARGE SCALE GENOMIC DNA]</scope>
    <source>
        <strain evidence="1 2">B4119</strain>
    </source>
</reference>
<name>A0A150LWS1_9BACL</name>
<proteinExistence type="predicted"/>
<accession>A0A150LWS1</accession>
<dbReference type="Proteomes" id="UP000075455">
    <property type="component" value="Unassembled WGS sequence"/>
</dbReference>
<organism evidence="1 2">
    <name type="scientific">Saccharococcus caldoxylosilyticus</name>
    <dbReference type="NCBI Taxonomy" id="81408"/>
    <lineage>
        <taxon>Bacteria</taxon>
        <taxon>Bacillati</taxon>
        <taxon>Bacillota</taxon>
        <taxon>Bacilli</taxon>
        <taxon>Bacillales</taxon>
        <taxon>Anoxybacillaceae</taxon>
        <taxon>Saccharococcus</taxon>
    </lineage>
</organism>
<evidence type="ECO:0000313" key="1">
    <source>
        <dbReference type="EMBL" id="KYD16392.1"/>
    </source>
</evidence>
<evidence type="ECO:0000313" key="2">
    <source>
        <dbReference type="Proteomes" id="UP000075455"/>
    </source>
</evidence>
<gene>
    <name evidence="1" type="ORF">B4119_1805</name>
</gene>
<dbReference type="eggNOG" id="COG3522">
    <property type="taxonomic scope" value="Bacteria"/>
</dbReference>
<dbReference type="PATRIC" id="fig|81408.3.peg.2916"/>
<protein>
    <submittedName>
        <fullName evidence="1">Uncharacterized protein</fullName>
    </submittedName>
</protein>